<feature type="compositionally biased region" description="Pro residues" evidence="1">
    <location>
        <begin position="10"/>
        <end position="24"/>
    </location>
</feature>
<evidence type="ECO:0000313" key="2">
    <source>
        <dbReference type="EMBL" id="CAA9345415.1"/>
    </source>
</evidence>
<organism evidence="2">
    <name type="scientific">uncultured Nocardioidaceae bacterium</name>
    <dbReference type="NCBI Taxonomy" id="253824"/>
    <lineage>
        <taxon>Bacteria</taxon>
        <taxon>Bacillati</taxon>
        <taxon>Actinomycetota</taxon>
        <taxon>Actinomycetes</taxon>
        <taxon>Propionibacteriales</taxon>
        <taxon>Nocardioidaceae</taxon>
        <taxon>environmental samples</taxon>
    </lineage>
</organism>
<proteinExistence type="predicted"/>
<dbReference type="EMBL" id="CADCUH010000105">
    <property type="protein sequence ID" value="CAA9345415.1"/>
    <property type="molecule type" value="Genomic_DNA"/>
</dbReference>
<gene>
    <name evidence="2" type="ORF">AVDCRST_MAG36-1586</name>
</gene>
<reference evidence="2" key="1">
    <citation type="submission" date="2020-02" db="EMBL/GenBank/DDBJ databases">
        <authorList>
            <person name="Meier V. D."/>
        </authorList>
    </citation>
    <scope>NUCLEOTIDE SEQUENCE</scope>
    <source>
        <strain evidence="2">AVDCRST_MAG36</strain>
    </source>
</reference>
<feature type="compositionally biased region" description="Basic and acidic residues" evidence="1">
    <location>
        <begin position="33"/>
        <end position="43"/>
    </location>
</feature>
<protein>
    <submittedName>
        <fullName evidence="2">COGs COG3558</fullName>
    </submittedName>
</protein>
<feature type="region of interest" description="Disordered" evidence="1">
    <location>
        <begin position="1"/>
        <end position="62"/>
    </location>
</feature>
<name>A0A6J4LYP2_9ACTN</name>
<dbReference type="AlphaFoldDB" id="A0A6J4LYP2"/>
<sequence length="62" mass="7049">MIGPWRPDLPSRPSPARTPWPRCAPPRNGWNTRDPDEGDRLLRWDLGGPRPDDHPGLSDLDL</sequence>
<accession>A0A6J4LYP2</accession>
<evidence type="ECO:0000256" key="1">
    <source>
        <dbReference type="SAM" id="MobiDB-lite"/>
    </source>
</evidence>